<keyword evidence="2" id="KW-0378">Hydrolase</keyword>
<sequence>MDGLGFGESPRWHGGRLWFANWGTGEVLAVDSDGKSELMASVPAETIPFSIDWLPDGRLLVVAGSKLLRQEPDGSLVPHADLSGIATVFNELVVDGRGNVYVNGADLDETGGFRPGVIALLTADGQPGHQLSAEAQQVAGEIAFGNGMAVTADGSTLIVAESFGCRLTAFDIAEDGSLANRRVWADLGEGQHPDGICLDAEGAVWYADVPNKQCVRVAEGGEVLQTVDLDRGAFACMLGGPDGTTLFILAAEWRGFENMLSDERTGHLLTTAAPAPHSGHP</sequence>
<proteinExistence type="inferred from homology"/>
<protein>
    <submittedName>
        <fullName evidence="4">SMP-30/gluconolactonase/LRE family protein</fullName>
    </submittedName>
</protein>
<dbReference type="InterPro" id="IPR013658">
    <property type="entry name" value="SGL"/>
</dbReference>
<organism evidence="4 5">
    <name type="scientific">Kribbella alba</name>
    <dbReference type="NCBI Taxonomy" id="190197"/>
    <lineage>
        <taxon>Bacteria</taxon>
        <taxon>Bacillati</taxon>
        <taxon>Actinomycetota</taxon>
        <taxon>Actinomycetes</taxon>
        <taxon>Propionibacteriales</taxon>
        <taxon>Kribbellaceae</taxon>
        <taxon>Kribbella</taxon>
    </lineage>
</organism>
<evidence type="ECO:0000256" key="1">
    <source>
        <dbReference type="ARBA" id="ARBA00008853"/>
    </source>
</evidence>
<keyword evidence="5" id="KW-1185">Reference proteome</keyword>
<dbReference type="SUPFAM" id="SSF63829">
    <property type="entry name" value="Calcium-dependent phosphotriesterase"/>
    <property type="match status" value="1"/>
</dbReference>
<evidence type="ECO:0000313" key="4">
    <source>
        <dbReference type="EMBL" id="GAA1621517.1"/>
    </source>
</evidence>
<dbReference type="Pfam" id="PF08450">
    <property type="entry name" value="SGL"/>
    <property type="match status" value="1"/>
</dbReference>
<dbReference type="PRINTS" id="PR01790">
    <property type="entry name" value="SMP30FAMILY"/>
</dbReference>
<comment type="similarity">
    <text evidence="1">Belongs to the SMP-30/CGR1 family.</text>
</comment>
<feature type="domain" description="SMP-30/Gluconolactonase/LRE-like region" evidence="3">
    <location>
        <begin position="6"/>
        <end position="251"/>
    </location>
</feature>
<accession>A0ABN2F0I7</accession>
<comment type="caution">
    <text evidence="4">The sequence shown here is derived from an EMBL/GenBank/DDBJ whole genome shotgun (WGS) entry which is preliminary data.</text>
</comment>
<dbReference type="PANTHER" id="PTHR47572:SF4">
    <property type="entry name" value="LACTONASE DRP35"/>
    <property type="match status" value="1"/>
</dbReference>
<dbReference type="InterPro" id="IPR011042">
    <property type="entry name" value="6-blade_b-propeller_TolB-like"/>
</dbReference>
<name>A0ABN2F0I7_9ACTN</name>
<evidence type="ECO:0000256" key="2">
    <source>
        <dbReference type="ARBA" id="ARBA00022801"/>
    </source>
</evidence>
<evidence type="ECO:0000313" key="5">
    <source>
        <dbReference type="Proteomes" id="UP001501319"/>
    </source>
</evidence>
<dbReference type="Proteomes" id="UP001501319">
    <property type="component" value="Unassembled WGS sequence"/>
</dbReference>
<dbReference type="InterPro" id="IPR051262">
    <property type="entry name" value="SMP-30/CGR1_Lactonase"/>
</dbReference>
<dbReference type="InterPro" id="IPR005511">
    <property type="entry name" value="SMP-30"/>
</dbReference>
<reference evidence="4 5" key="1">
    <citation type="journal article" date="2019" name="Int. J. Syst. Evol. Microbiol.">
        <title>The Global Catalogue of Microorganisms (GCM) 10K type strain sequencing project: providing services to taxonomists for standard genome sequencing and annotation.</title>
        <authorList>
            <consortium name="The Broad Institute Genomics Platform"/>
            <consortium name="The Broad Institute Genome Sequencing Center for Infectious Disease"/>
            <person name="Wu L."/>
            <person name="Ma J."/>
        </authorList>
    </citation>
    <scope>NUCLEOTIDE SEQUENCE [LARGE SCALE GENOMIC DNA]</scope>
    <source>
        <strain evidence="4 5">JCM 14306</strain>
    </source>
</reference>
<dbReference type="EMBL" id="BAAANE010000002">
    <property type="protein sequence ID" value="GAA1621517.1"/>
    <property type="molecule type" value="Genomic_DNA"/>
</dbReference>
<dbReference type="Gene3D" id="2.120.10.30">
    <property type="entry name" value="TolB, C-terminal domain"/>
    <property type="match status" value="1"/>
</dbReference>
<gene>
    <name evidence="4" type="ORF">GCM10009744_05760</name>
</gene>
<dbReference type="PANTHER" id="PTHR47572">
    <property type="entry name" value="LIPOPROTEIN-RELATED"/>
    <property type="match status" value="1"/>
</dbReference>
<evidence type="ECO:0000259" key="3">
    <source>
        <dbReference type="Pfam" id="PF08450"/>
    </source>
</evidence>